<feature type="domain" description="MurNAc-LAA" evidence="5">
    <location>
        <begin position="187"/>
        <end position="320"/>
    </location>
</feature>
<comment type="catalytic activity">
    <reaction evidence="1">
        <text>Hydrolyzes the link between N-acetylmuramoyl residues and L-amino acid residues in certain cell-wall glycopeptides.</text>
        <dbReference type="EC" id="3.5.1.28"/>
    </reaction>
</comment>
<dbReference type="RefSeq" id="WP_189570206.1">
    <property type="nucleotide sequence ID" value="NZ_BMXI01000010.1"/>
</dbReference>
<evidence type="ECO:0000256" key="3">
    <source>
        <dbReference type="ARBA" id="ARBA00022801"/>
    </source>
</evidence>
<feature type="signal peptide" evidence="4">
    <location>
        <begin position="1"/>
        <end position="20"/>
    </location>
</feature>
<dbReference type="SMART" id="SM00646">
    <property type="entry name" value="Ami_3"/>
    <property type="match status" value="1"/>
</dbReference>
<dbReference type="Pfam" id="PF01520">
    <property type="entry name" value="Amidase_3"/>
    <property type="match status" value="1"/>
</dbReference>
<dbReference type="PANTHER" id="PTHR30404">
    <property type="entry name" value="N-ACETYLMURAMOYL-L-ALANINE AMIDASE"/>
    <property type="match status" value="1"/>
</dbReference>
<evidence type="ECO:0000313" key="6">
    <source>
        <dbReference type="EMBL" id="GHC56443.1"/>
    </source>
</evidence>
<organism evidence="6 7">
    <name type="scientific">Roseibacillus persicicus</name>
    <dbReference type="NCBI Taxonomy" id="454148"/>
    <lineage>
        <taxon>Bacteria</taxon>
        <taxon>Pseudomonadati</taxon>
        <taxon>Verrucomicrobiota</taxon>
        <taxon>Verrucomicrobiia</taxon>
        <taxon>Verrucomicrobiales</taxon>
        <taxon>Verrucomicrobiaceae</taxon>
        <taxon>Roseibacillus</taxon>
    </lineage>
</organism>
<dbReference type="Proteomes" id="UP000644507">
    <property type="component" value="Unassembled WGS sequence"/>
</dbReference>
<evidence type="ECO:0000256" key="2">
    <source>
        <dbReference type="ARBA" id="ARBA00011901"/>
    </source>
</evidence>
<keyword evidence="4" id="KW-0732">Signal</keyword>
<dbReference type="SUPFAM" id="SSF53187">
    <property type="entry name" value="Zn-dependent exopeptidases"/>
    <property type="match status" value="1"/>
</dbReference>
<gene>
    <name evidence="6" type="ORF">GCM10007100_23990</name>
</gene>
<dbReference type="AlphaFoldDB" id="A0A918TP75"/>
<sequence>MISRLLALVFLSLMVPQLSAQSTAAWENVVVGKENYVTVRSIQKFYGFSTMRTSGSKLILEKKEIRVEFLVGQQDVWMNKIKFVFSFPVKRSGNRYLVHRIDLVKLLDPVMRPYNVGGRGPSRIDTVIIDPGHGGHDPGTVSPHGNGKEKDHALALARKLSLQLRKRGFKVGLTRDKDRYLTLQQRVDYANRFPNAIFISLHFNSGGGGRAQGIETFTLSPKGVAHYGRGLKASDYQEKPGNNNDSANVALATAVHSNVIKATQRTDRGIRRARYSVISGVKHPAILLEGGFLSNRTEGSYIARSDYQDRLAFSIAEAVVKYKMATERAPKR</sequence>
<keyword evidence="3" id="KW-0378">Hydrolase</keyword>
<protein>
    <recommendedName>
        <fullName evidence="2">N-acetylmuramoyl-L-alanine amidase</fullName>
        <ecNumber evidence="2">3.5.1.28</ecNumber>
    </recommendedName>
</protein>
<proteinExistence type="predicted"/>
<dbReference type="GO" id="GO:0009253">
    <property type="term" value="P:peptidoglycan catabolic process"/>
    <property type="evidence" value="ECO:0007669"/>
    <property type="project" value="InterPro"/>
</dbReference>
<evidence type="ECO:0000256" key="4">
    <source>
        <dbReference type="SAM" id="SignalP"/>
    </source>
</evidence>
<keyword evidence="7" id="KW-1185">Reference proteome</keyword>
<name>A0A918TP75_9BACT</name>
<feature type="chain" id="PRO_5037954412" description="N-acetylmuramoyl-L-alanine amidase" evidence="4">
    <location>
        <begin position="21"/>
        <end position="332"/>
    </location>
</feature>
<dbReference type="InterPro" id="IPR002508">
    <property type="entry name" value="MurNAc-LAA_cat"/>
</dbReference>
<dbReference type="GO" id="GO:0030288">
    <property type="term" value="C:outer membrane-bounded periplasmic space"/>
    <property type="evidence" value="ECO:0007669"/>
    <property type="project" value="TreeGrafter"/>
</dbReference>
<comment type="caution">
    <text evidence="6">The sequence shown here is derived from an EMBL/GenBank/DDBJ whole genome shotgun (WGS) entry which is preliminary data.</text>
</comment>
<dbReference type="CDD" id="cd02696">
    <property type="entry name" value="MurNAc-LAA"/>
    <property type="match status" value="1"/>
</dbReference>
<accession>A0A918TP75</accession>
<evidence type="ECO:0000256" key="1">
    <source>
        <dbReference type="ARBA" id="ARBA00001561"/>
    </source>
</evidence>
<dbReference type="EC" id="3.5.1.28" evidence="2"/>
<dbReference type="PANTHER" id="PTHR30404:SF0">
    <property type="entry name" value="N-ACETYLMURAMOYL-L-ALANINE AMIDASE AMIC"/>
    <property type="match status" value="1"/>
</dbReference>
<evidence type="ECO:0000259" key="5">
    <source>
        <dbReference type="SMART" id="SM00646"/>
    </source>
</evidence>
<dbReference type="Gene3D" id="3.40.630.40">
    <property type="entry name" value="Zn-dependent exopeptidases"/>
    <property type="match status" value="1"/>
</dbReference>
<reference evidence="6" key="2">
    <citation type="submission" date="2020-09" db="EMBL/GenBank/DDBJ databases">
        <authorList>
            <person name="Sun Q."/>
            <person name="Kim S."/>
        </authorList>
    </citation>
    <scope>NUCLEOTIDE SEQUENCE</scope>
    <source>
        <strain evidence="6">KCTC 12988</strain>
    </source>
</reference>
<dbReference type="InterPro" id="IPR050695">
    <property type="entry name" value="N-acetylmuramoyl_amidase_3"/>
</dbReference>
<reference evidence="6" key="1">
    <citation type="journal article" date="2014" name="Int. J. Syst. Evol. Microbiol.">
        <title>Complete genome sequence of Corynebacterium casei LMG S-19264T (=DSM 44701T), isolated from a smear-ripened cheese.</title>
        <authorList>
            <consortium name="US DOE Joint Genome Institute (JGI-PGF)"/>
            <person name="Walter F."/>
            <person name="Albersmeier A."/>
            <person name="Kalinowski J."/>
            <person name="Ruckert C."/>
        </authorList>
    </citation>
    <scope>NUCLEOTIDE SEQUENCE</scope>
    <source>
        <strain evidence="6">KCTC 12988</strain>
    </source>
</reference>
<evidence type="ECO:0000313" key="7">
    <source>
        <dbReference type="Proteomes" id="UP000644507"/>
    </source>
</evidence>
<dbReference type="EMBL" id="BMXI01000010">
    <property type="protein sequence ID" value="GHC56443.1"/>
    <property type="molecule type" value="Genomic_DNA"/>
</dbReference>
<dbReference type="GO" id="GO:0008745">
    <property type="term" value="F:N-acetylmuramoyl-L-alanine amidase activity"/>
    <property type="evidence" value="ECO:0007669"/>
    <property type="project" value="UniProtKB-EC"/>
</dbReference>